<keyword evidence="2" id="KW-1185">Reference proteome</keyword>
<dbReference type="Proteomes" id="UP001153292">
    <property type="component" value="Chromosome 1"/>
</dbReference>
<protein>
    <submittedName>
        <fullName evidence="1">Uncharacterized protein</fullName>
    </submittedName>
</protein>
<evidence type="ECO:0000313" key="1">
    <source>
        <dbReference type="EMBL" id="CAH0397055.1"/>
    </source>
</evidence>
<reference evidence="1" key="1">
    <citation type="submission" date="2021-12" db="EMBL/GenBank/DDBJ databases">
        <authorList>
            <person name="King R."/>
        </authorList>
    </citation>
    <scope>NUCLEOTIDE SEQUENCE</scope>
</reference>
<gene>
    <name evidence="1" type="ORF">CHILSU_LOCUS114</name>
</gene>
<name>A0ABN8AP15_CHISP</name>
<evidence type="ECO:0000313" key="2">
    <source>
        <dbReference type="Proteomes" id="UP001153292"/>
    </source>
</evidence>
<sequence>MAKSIITYPGEQKQLCCKNIQRKNVMVALPGCTLDDLAVAALPDSWVPKRAGPTLTNYLKESKINHENVLENITKNALVINHNIDSKIRALSENLLIYIKHNEQDLNCVVENLNRNGDTYQAERNNALKCVSNLYSRHIGELSTFKREALALERQRVDEIRKILQEQFQRLICIGHRPPRDLLHEFDQQVYEINQQLLSNSRAYAELEVQLHAQLHELIIAIKSNINQICLGYTVEGHRHSAYPWQHEEKIPYRRTASASFDSRVGIMKHSIGQIIDDVQEFDECVSLLVQAYRTAVINILNGFTGKLSDLHSHIGTSSFLRMTPQSDVGMDLQTVIDRILLRLPIDLEKRTSGDSVRSDTLEMQKSLWSLGERLRDTYNILHDSAHLWDAHMVRSALAQKLTMACVEDLFTSNDSIELANEVTYNIALEQLRSVSDVDKLQQQYDIVLAMLDRAADLYKQHGDSESKRLECFMDFPEVMTNVLISEYNCFLEKFPRAPVPISDTGLRQTNELFENTHRLDVNSLQTPLPRAILQTELQGLYLLNWRNGFLETFANNVSYLREELIHHVRMWIDEKARTLHMRHSLKLISHSIRKERVKAAYNLRLAELKHHDLRLESHLSAVYELVESLPFIAADYLSLDAQELYPFSVWIDRIRDNIDALMTQGPIDAEVVRLKMCSYALRLTKHRMLFENSLNAAIEICKKQMENRIQEARISNVRFASHLKLHSEGGRYSAQEATKARASLMKSADAIESCLSRAFDSLNHRRSQILILADQKLYPIQKIVDEFVKPVKSSSKGMADKRKPTGKKK</sequence>
<proteinExistence type="predicted"/>
<accession>A0ABN8AP15</accession>
<organism evidence="1 2">
    <name type="scientific">Chilo suppressalis</name>
    <name type="common">Asiatic rice borer moth</name>
    <dbReference type="NCBI Taxonomy" id="168631"/>
    <lineage>
        <taxon>Eukaryota</taxon>
        <taxon>Metazoa</taxon>
        <taxon>Ecdysozoa</taxon>
        <taxon>Arthropoda</taxon>
        <taxon>Hexapoda</taxon>
        <taxon>Insecta</taxon>
        <taxon>Pterygota</taxon>
        <taxon>Neoptera</taxon>
        <taxon>Endopterygota</taxon>
        <taxon>Lepidoptera</taxon>
        <taxon>Glossata</taxon>
        <taxon>Ditrysia</taxon>
        <taxon>Pyraloidea</taxon>
        <taxon>Crambidae</taxon>
        <taxon>Crambinae</taxon>
        <taxon>Chilo</taxon>
    </lineage>
</organism>
<dbReference type="EMBL" id="OU963894">
    <property type="protein sequence ID" value="CAH0397055.1"/>
    <property type="molecule type" value="Genomic_DNA"/>
</dbReference>